<keyword evidence="1" id="KW-1133">Transmembrane helix</keyword>
<feature type="transmembrane region" description="Helical" evidence="1">
    <location>
        <begin position="31"/>
        <end position="52"/>
    </location>
</feature>
<sequence length="558" mass="62437">MTQFHFNFDPNAFNQFKTPRKPKMKPGKAHLTALVITLALAILIDYVTLPAWNLHSPSTVMLVVFLLVVFGISDFVLSGKWALIQKCCVFGAGFLFTAMLLLVFLGSELLNAEKYRDQIEIKDVSDFSSQFQAISTDRIPVVDQQTASLLGDKQIGKQAGLGSQYQIDPTYTLISSDQHLYRVSPLEYRDFIKWFQNNGTGIPGFIQVNVNDPNDVDMVMLQEGIKYSPSAWFNQNLFRHIRFRYRTELLSDYSFELDDEGHPYWVVSVVAPEIGYYGGLSAQGVIIVDPITGEMNKYTMDEIPAWVDRVQPAELAWKQIDNWGYYVHGFFNTLFGQKDMIQTTDGYNFVNIDGQTYVFSGLTSVAADHSINGFALINLRTKEASYIKVGGADEVSAMASAEGQVQHLNYRATFPILLNIADEPTYFISLKDSEGLVKMYSFVDVTDYSIVGIGETMQTAHDDYLRKLKTANKQISGEVAEMKTVTGTVAAIASAVQEGTTHYYLTLENDAHLYVLSLDVSAELTLTQPGQNVKIEYLDTVSNTVAGSGFDNLEMDYE</sequence>
<evidence type="ECO:0000313" key="3">
    <source>
        <dbReference type="Proteomes" id="UP000284178"/>
    </source>
</evidence>
<proteinExistence type="predicted"/>
<dbReference type="Proteomes" id="UP000284178">
    <property type="component" value="Unassembled WGS sequence"/>
</dbReference>
<keyword evidence="1" id="KW-0472">Membrane</keyword>
<keyword evidence="3" id="KW-1185">Reference proteome</keyword>
<dbReference type="GeneID" id="83014980"/>
<comment type="caution">
    <text evidence="2">The sequence shown here is derived from an EMBL/GenBank/DDBJ whole genome shotgun (WGS) entry which is preliminary data.</text>
</comment>
<dbReference type="EMBL" id="QRUP01000005">
    <property type="protein sequence ID" value="RGR75348.1"/>
    <property type="molecule type" value="Genomic_DNA"/>
</dbReference>
<organism evidence="2 3">
    <name type="scientific">Holdemania filiformis</name>
    <dbReference type="NCBI Taxonomy" id="61171"/>
    <lineage>
        <taxon>Bacteria</taxon>
        <taxon>Bacillati</taxon>
        <taxon>Bacillota</taxon>
        <taxon>Erysipelotrichia</taxon>
        <taxon>Erysipelotrichales</taxon>
        <taxon>Erysipelotrichaceae</taxon>
        <taxon>Holdemania</taxon>
    </lineage>
</organism>
<feature type="transmembrane region" description="Helical" evidence="1">
    <location>
        <begin position="89"/>
        <end position="110"/>
    </location>
</feature>
<reference evidence="2 3" key="1">
    <citation type="submission" date="2018-08" db="EMBL/GenBank/DDBJ databases">
        <title>A genome reference for cultivated species of the human gut microbiota.</title>
        <authorList>
            <person name="Zou Y."/>
            <person name="Xue W."/>
            <person name="Luo G."/>
        </authorList>
    </citation>
    <scope>NUCLEOTIDE SEQUENCE [LARGE SCALE GENOMIC DNA]</scope>
    <source>
        <strain evidence="2 3">AF24-29</strain>
    </source>
</reference>
<keyword evidence="1" id="KW-0812">Transmembrane</keyword>
<name>A0A412G453_9FIRM</name>
<accession>A0A412G453</accession>
<protein>
    <submittedName>
        <fullName evidence="2">CvpA family protein</fullName>
    </submittedName>
</protein>
<dbReference type="RefSeq" id="WP_117894493.1">
    <property type="nucleotide sequence ID" value="NZ_CABJCV010000005.1"/>
</dbReference>
<evidence type="ECO:0000256" key="1">
    <source>
        <dbReference type="SAM" id="Phobius"/>
    </source>
</evidence>
<gene>
    <name evidence="2" type="ORF">DWY25_06120</name>
</gene>
<evidence type="ECO:0000313" key="2">
    <source>
        <dbReference type="EMBL" id="RGR75348.1"/>
    </source>
</evidence>
<feature type="transmembrane region" description="Helical" evidence="1">
    <location>
        <begin position="58"/>
        <end position="77"/>
    </location>
</feature>
<dbReference type="AlphaFoldDB" id="A0A412G453"/>